<evidence type="ECO:0000256" key="1">
    <source>
        <dbReference type="ARBA" id="ARBA00022679"/>
    </source>
</evidence>
<feature type="domain" description="Sulfotransferase" evidence="3">
    <location>
        <begin position="4"/>
        <end position="224"/>
    </location>
</feature>
<dbReference type="InterPro" id="IPR037359">
    <property type="entry name" value="NST/OST"/>
</dbReference>
<evidence type="ECO:0000313" key="4">
    <source>
        <dbReference type="EMBL" id="MDE5412681.1"/>
    </source>
</evidence>
<comment type="caution">
    <text evidence="4">The sequence shown here is derived from an EMBL/GenBank/DDBJ whole genome shotgun (WGS) entry which is preliminary data.</text>
</comment>
<keyword evidence="2" id="KW-0325">Glycoprotein</keyword>
<gene>
    <name evidence="4" type="ORF">N7Z68_04730</name>
</gene>
<name>A0ABT5VBZ9_9BACI</name>
<evidence type="ECO:0000259" key="3">
    <source>
        <dbReference type="Pfam" id="PF00685"/>
    </source>
</evidence>
<dbReference type="SUPFAM" id="SSF52540">
    <property type="entry name" value="P-loop containing nucleoside triphosphate hydrolases"/>
    <property type="match status" value="1"/>
</dbReference>
<proteinExistence type="predicted"/>
<dbReference type="EMBL" id="JAOTPO010000002">
    <property type="protein sequence ID" value="MDE5412681.1"/>
    <property type="molecule type" value="Genomic_DNA"/>
</dbReference>
<evidence type="ECO:0000256" key="2">
    <source>
        <dbReference type="ARBA" id="ARBA00023180"/>
    </source>
</evidence>
<dbReference type="InterPro" id="IPR000863">
    <property type="entry name" value="Sulfotransferase_dom"/>
</dbReference>
<evidence type="ECO:0000313" key="5">
    <source>
        <dbReference type="Proteomes" id="UP001148125"/>
    </source>
</evidence>
<dbReference type="InterPro" id="IPR027417">
    <property type="entry name" value="P-loop_NTPase"/>
</dbReference>
<keyword evidence="5" id="KW-1185">Reference proteome</keyword>
<dbReference type="RefSeq" id="WP_275117311.1">
    <property type="nucleotide sequence ID" value="NZ_JAOTPO010000002.1"/>
</dbReference>
<protein>
    <submittedName>
        <fullName evidence="4">Sulfotransferase domain-containing protein</fullName>
    </submittedName>
</protein>
<dbReference type="Proteomes" id="UP001148125">
    <property type="component" value="Unassembled WGS sequence"/>
</dbReference>
<sequence>MNLPNFLIIGAQKCGTTWLYDMLNQHPEVYMAKKKELEFFSYSKNNLGDIKNYTSNFLDANGKTAIGEATPSYFWNANNYSKWNFKPNGFEKDIPKQVHETLGSSTKLVLLLRNPIERAVSAYFHHCKKNRISFQNDLLDVGKYHGIIHMGFYYEHLVKWFEFFNPENFLIIIYETDIKENSKETLKRTFNFLNVTNTFMPINHMTEIHKGMSRVKIDNNYYVSIDSKSGIKHQQLVVNKQTRKKLKEIYSEDILKLSNLLNKELVTLWQ</sequence>
<dbReference type="Pfam" id="PF00685">
    <property type="entry name" value="Sulfotransfer_1"/>
    <property type="match status" value="1"/>
</dbReference>
<dbReference type="PANTHER" id="PTHR10605">
    <property type="entry name" value="HEPARAN SULFATE SULFOTRANSFERASE"/>
    <property type="match status" value="1"/>
</dbReference>
<accession>A0ABT5VBZ9</accession>
<organism evidence="4 5">
    <name type="scientific">Alkalihalobacterium chitinilyticum</name>
    <dbReference type="NCBI Taxonomy" id="2980103"/>
    <lineage>
        <taxon>Bacteria</taxon>
        <taxon>Bacillati</taxon>
        <taxon>Bacillota</taxon>
        <taxon>Bacilli</taxon>
        <taxon>Bacillales</taxon>
        <taxon>Bacillaceae</taxon>
        <taxon>Alkalihalobacterium</taxon>
    </lineage>
</organism>
<dbReference type="Gene3D" id="3.40.50.300">
    <property type="entry name" value="P-loop containing nucleotide triphosphate hydrolases"/>
    <property type="match status" value="1"/>
</dbReference>
<keyword evidence="1" id="KW-0808">Transferase</keyword>
<reference evidence="4" key="1">
    <citation type="submission" date="2024-05" db="EMBL/GenBank/DDBJ databases">
        <title>Alkalihalobacillus sp. strain MEB203 novel alkaliphilic bacterium from Lonar Lake, India.</title>
        <authorList>
            <person name="Joshi A."/>
            <person name="Thite S."/>
            <person name="Mengade P."/>
        </authorList>
    </citation>
    <scope>NUCLEOTIDE SEQUENCE</scope>
    <source>
        <strain evidence="4">MEB 203</strain>
    </source>
</reference>
<dbReference type="PANTHER" id="PTHR10605:SF56">
    <property type="entry name" value="BIFUNCTIONAL HEPARAN SULFATE N-DEACETYLASE_N-SULFOTRANSFERASE"/>
    <property type="match status" value="1"/>
</dbReference>